<dbReference type="Proteomes" id="UP001161017">
    <property type="component" value="Unassembled WGS sequence"/>
</dbReference>
<keyword evidence="3" id="KW-0732">Signal</keyword>
<keyword evidence="2" id="KW-0472">Membrane</keyword>
<protein>
    <submittedName>
        <fullName evidence="4">Uncharacterized protein</fullName>
    </submittedName>
</protein>
<dbReference type="EMBL" id="JAPUFD010000012">
    <property type="protein sequence ID" value="MDI1490719.1"/>
    <property type="molecule type" value="Genomic_DNA"/>
</dbReference>
<evidence type="ECO:0000256" key="3">
    <source>
        <dbReference type="SAM" id="SignalP"/>
    </source>
</evidence>
<feature type="compositionally biased region" description="Polar residues" evidence="1">
    <location>
        <begin position="185"/>
        <end position="198"/>
    </location>
</feature>
<keyword evidence="2" id="KW-0812">Transmembrane</keyword>
<gene>
    <name evidence="4" type="ORF">OHK93_001923</name>
</gene>
<organism evidence="4 5">
    <name type="scientific">Ramalina farinacea</name>
    <dbReference type="NCBI Taxonomy" id="258253"/>
    <lineage>
        <taxon>Eukaryota</taxon>
        <taxon>Fungi</taxon>
        <taxon>Dikarya</taxon>
        <taxon>Ascomycota</taxon>
        <taxon>Pezizomycotina</taxon>
        <taxon>Lecanoromycetes</taxon>
        <taxon>OSLEUM clade</taxon>
        <taxon>Lecanoromycetidae</taxon>
        <taxon>Lecanorales</taxon>
        <taxon>Lecanorineae</taxon>
        <taxon>Ramalinaceae</taxon>
        <taxon>Ramalina</taxon>
    </lineage>
</organism>
<evidence type="ECO:0000256" key="2">
    <source>
        <dbReference type="SAM" id="Phobius"/>
    </source>
</evidence>
<feature type="signal peptide" evidence="3">
    <location>
        <begin position="1"/>
        <end position="19"/>
    </location>
</feature>
<reference evidence="4" key="1">
    <citation type="journal article" date="2023" name="Genome Biol. Evol.">
        <title>First Whole Genome Sequence and Flow Cytometry Genome Size Data for the Lichen-Forming Fungus Ramalina farinacea (Ascomycota).</title>
        <authorList>
            <person name="Llewellyn T."/>
            <person name="Mian S."/>
            <person name="Hill R."/>
            <person name="Leitch I.J."/>
            <person name="Gaya E."/>
        </authorList>
    </citation>
    <scope>NUCLEOTIDE SEQUENCE</scope>
    <source>
        <strain evidence="4">LIQ254RAFAR</strain>
    </source>
</reference>
<feature type="chain" id="PRO_5041227415" evidence="3">
    <location>
        <begin position="20"/>
        <end position="238"/>
    </location>
</feature>
<name>A0AA43QS55_9LECA</name>
<evidence type="ECO:0000313" key="4">
    <source>
        <dbReference type="EMBL" id="MDI1490719.1"/>
    </source>
</evidence>
<keyword evidence="5" id="KW-1185">Reference proteome</keyword>
<proteinExistence type="predicted"/>
<evidence type="ECO:0000313" key="5">
    <source>
        <dbReference type="Proteomes" id="UP001161017"/>
    </source>
</evidence>
<feature type="transmembrane region" description="Helical" evidence="2">
    <location>
        <begin position="219"/>
        <end position="237"/>
    </location>
</feature>
<keyword evidence="2" id="KW-1133">Transmembrane helix</keyword>
<feature type="region of interest" description="Disordered" evidence="1">
    <location>
        <begin position="183"/>
        <end position="210"/>
    </location>
</feature>
<comment type="caution">
    <text evidence="4">The sequence shown here is derived from an EMBL/GenBank/DDBJ whole genome shotgun (WGS) entry which is preliminary data.</text>
</comment>
<evidence type="ECO:0000256" key="1">
    <source>
        <dbReference type="SAM" id="MobiDB-lite"/>
    </source>
</evidence>
<sequence>MYRTVAFTLFTVLLTTTLASPTPVVEERHIIEIEKRQADVNQLLQLASLAGITALPTDPAVLLSLGPLANSLASALPTPSVLSILLTAAPSGFVSEIVNDPTYASSFEQQFSAGSSPSWFTGLPTGVRGYLHTYSGFGQIAGAAGAVKGAATGEAVLSSAGKADATAGASASGMTSVTASGADAAQTSQAGEGAAQSQDGGGKATSATAGGVAPARPTGVIAAGVMGVVGVLGVVAVM</sequence>
<dbReference type="AlphaFoldDB" id="A0AA43QS55"/>
<accession>A0AA43QS55</accession>